<dbReference type="InterPro" id="IPR018062">
    <property type="entry name" value="HTH_AraC-typ_CS"/>
</dbReference>
<keyword evidence="2" id="KW-0238">DNA-binding</keyword>
<dbReference type="SUPFAM" id="SSF52172">
    <property type="entry name" value="CheY-like"/>
    <property type="match status" value="1"/>
</dbReference>
<comment type="caution">
    <text evidence="7">The sequence shown here is derived from an EMBL/GenBank/DDBJ whole genome shotgun (WGS) entry which is preliminary data.</text>
</comment>
<dbReference type="InterPro" id="IPR020449">
    <property type="entry name" value="Tscrpt_reg_AraC-type_HTH"/>
</dbReference>
<dbReference type="AlphaFoldDB" id="A0A4R5KI63"/>
<organism evidence="7 8">
    <name type="scientific">Paenibacillus piri</name>
    <dbReference type="NCBI Taxonomy" id="2547395"/>
    <lineage>
        <taxon>Bacteria</taxon>
        <taxon>Bacillati</taxon>
        <taxon>Bacillota</taxon>
        <taxon>Bacilli</taxon>
        <taxon>Bacillales</taxon>
        <taxon>Paenibacillaceae</taxon>
        <taxon>Paenibacillus</taxon>
    </lineage>
</organism>
<dbReference type="Gene3D" id="1.10.10.60">
    <property type="entry name" value="Homeodomain-like"/>
    <property type="match status" value="2"/>
</dbReference>
<dbReference type="InterPro" id="IPR011006">
    <property type="entry name" value="CheY-like_superfamily"/>
</dbReference>
<dbReference type="SMART" id="SM00342">
    <property type="entry name" value="HTH_ARAC"/>
    <property type="match status" value="1"/>
</dbReference>
<keyword evidence="3" id="KW-0804">Transcription</keyword>
<dbReference type="SUPFAM" id="SSF46689">
    <property type="entry name" value="Homeodomain-like"/>
    <property type="match status" value="2"/>
</dbReference>
<accession>A0A4R5KI63</accession>
<evidence type="ECO:0000313" key="7">
    <source>
        <dbReference type="EMBL" id="TDF95199.1"/>
    </source>
</evidence>
<dbReference type="PROSITE" id="PS01124">
    <property type="entry name" value="HTH_ARAC_FAMILY_2"/>
    <property type="match status" value="1"/>
</dbReference>
<feature type="domain" description="Response regulatory" evidence="6">
    <location>
        <begin position="12"/>
        <end position="129"/>
    </location>
</feature>
<evidence type="ECO:0000259" key="5">
    <source>
        <dbReference type="PROSITE" id="PS01124"/>
    </source>
</evidence>
<evidence type="ECO:0000259" key="6">
    <source>
        <dbReference type="PROSITE" id="PS50110"/>
    </source>
</evidence>
<evidence type="ECO:0000256" key="3">
    <source>
        <dbReference type="ARBA" id="ARBA00023163"/>
    </source>
</evidence>
<keyword evidence="8" id="KW-1185">Reference proteome</keyword>
<gene>
    <name evidence="7" type="ORF">E1757_22020</name>
</gene>
<dbReference type="PANTHER" id="PTHR43280:SF28">
    <property type="entry name" value="HTH-TYPE TRANSCRIPTIONAL ACTIVATOR RHAS"/>
    <property type="match status" value="1"/>
</dbReference>
<dbReference type="PROSITE" id="PS00041">
    <property type="entry name" value="HTH_ARAC_FAMILY_1"/>
    <property type="match status" value="1"/>
</dbReference>
<sequence>MQISRQEDQMISVMIADDETLARVGLKTMVPWEKYGFNLVAEAENGKVAMDLALQLKPDIIITDIKMPLLNGVELISALRERLKETKFIVLSSYGDFDYVKEAMRIGAEDYILKLEMEPEPFVELLNKVKGKIEAERSRHEEERADEWYKRRNLPALREKLFQDLLFSYYINEEEVRVQFDYLDINLHAENLVCLLVRVENRELYEKYGVDDRYVLTYGVTNIIEEILQNYPPAYVTSTNTMEFAIIHSIGAGSETETKHAVEKLAAHVEGALKTFLNFKCRIGISEPCSRLRELKTAYRQASTALDQGFSELKRTIHHYQRQFDASLTVGFEEEFKQIEKAFHVLDGEMLTEAFDQFVRKIDDSRFNKSEESLRGSCWSLTFMVTVWEKEFTGEDLDRTAPLSSLEQLRTLDDFRNWILELKDKVISLLHNIDDGNNIVARAKKYMLEHYDKDISLKTVSQQLNISPNYLSSLFKRTTNENFIDFLIQARIEQARYLLKNSGSKIYEIGMKVGYPDAYYFSKIFKKVTGLTPQEYRSLQK</sequence>
<keyword evidence="1" id="KW-0805">Transcription regulation</keyword>
<protein>
    <submittedName>
        <fullName evidence="7">Response regulator</fullName>
    </submittedName>
</protein>
<dbReference type="EMBL" id="SMRT01000011">
    <property type="protein sequence ID" value="TDF95199.1"/>
    <property type="molecule type" value="Genomic_DNA"/>
</dbReference>
<dbReference type="InterPro" id="IPR001789">
    <property type="entry name" value="Sig_transdc_resp-reg_receiver"/>
</dbReference>
<dbReference type="InterPro" id="IPR041522">
    <property type="entry name" value="CdaR_GGDEF"/>
</dbReference>
<dbReference type="Gene3D" id="3.40.50.2300">
    <property type="match status" value="1"/>
</dbReference>
<feature type="domain" description="HTH araC/xylS-type" evidence="5">
    <location>
        <begin position="441"/>
        <end position="539"/>
    </location>
</feature>
<dbReference type="PROSITE" id="PS50110">
    <property type="entry name" value="RESPONSE_REGULATORY"/>
    <property type="match status" value="1"/>
</dbReference>
<evidence type="ECO:0000256" key="4">
    <source>
        <dbReference type="PROSITE-ProRule" id="PRU00169"/>
    </source>
</evidence>
<proteinExistence type="predicted"/>
<name>A0A4R5KI63_9BACL</name>
<dbReference type="OrthoDB" id="9794370at2"/>
<dbReference type="Proteomes" id="UP000295636">
    <property type="component" value="Unassembled WGS sequence"/>
</dbReference>
<dbReference type="Pfam" id="PF12833">
    <property type="entry name" value="HTH_18"/>
    <property type="match status" value="1"/>
</dbReference>
<dbReference type="PANTHER" id="PTHR43280">
    <property type="entry name" value="ARAC-FAMILY TRANSCRIPTIONAL REGULATOR"/>
    <property type="match status" value="1"/>
</dbReference>
<dbReference type="InterPro" id="IPR009057">
    <property type="entry name" value="Homeodomain-like_sf"/>
</dbReference>
<dbReference type="Pfam" id="PF17853">
    <property type="entry name" value="GGDEF_2"/>
    <property type="match status" value="1"/>
</dbReference>
<dbReference type="Pfam" id="PF00072">
    <property type="entry name" value="Response_reg"/>
    <property type="match status" value="1"/>
</dbReference>
<dbReference type="GO" id="GO:0003700">
    <property type="term" value="F:DNA-binding transcription factor activity"/>
    <property type="evidence" value="ECO:0007669"/>
    <property type="project" value="InterPro"/>
</dbReference>
<evidence type="ECO:0000256" key="2">
    <source>
        <dbReference type="ARBA" id="ARBA00023125"/>
    </source>
</evidence>
<feature type="modified residue" description="4-aspartylphosphate" evidence="4">
    <location>
        <position position="64"/>
    </location>
</feature>
<reference evidence="7 8" key="1">
    <citation type="submission" date="2019-03" db="EMBL/GenBank/DDBJ databases">
        <title>This is whole genome sequence of Paenibacillus sp MS74 strain.</title>
        <authorList>
            <person name="Trinh H.N."/>
        </authorList>
    </citation>
    <scope>NUCLEOTIDE SEQUENCE [LARGE SCALE GENOMIC DNA]</scope>
    <source>
        <strain evidence="7 8">MS74</strain>
    </source>
</reference>
<dbReference type="PRINTS" id="PR00032">
    <property type="entry name" value="HTHARAC"/>
</dbReference>
<dbReference type="GO" id="GO:0000160">
    <property type="term" value="P:phosphorelay signal transduction system"/>
    <property type="evidence" value="ECO:0007669"/>
    <property type="project" value="InterPro"/>
</dbReference>
<dbReference type="CDD" id="cd17536">
    <property type="entry name" value="REC_YesN-like"/>
    <property type="match status" value="1"/>
</dbReference>
<evidence type="ECO:0000256" key="1">
    <source>
        <dbReference type="ARBA" id="ARBA00023015"/>
    </source>
</evidence>
<dbReference type="InterPro" id="IPR018060">
    <property type="entry name" value="HTH_AraC"/>
</dbReference>
<evidence type="ECO:0000313" key="8">
    <source>
        <dbReference type="Proteomes" id="UP000295636"/>
    </source>
</evidence>
<dbReference type="GO" id="GO:0043565">
    <property type="term" value="F:sequence-specific DNA binding"/>
    <property type="evidence" value="ECO:0007669"/>
    <property type="project" value="InterPro"/>
</dbReference>
<keyword evidence="4" id="KW-0597">Phosphoprotein</keyword>
<dbReference type="SMART" id="SM00448">
    <property type="entry name" value="REC"/>
    <property type="match status" value="1"/>
</dbReference>